<organism evidence="4 5">
    <name type="scientific">Cupriavidus taiwanensis (strain DSM 17343 / BCRC 17206 / CCUG 44338 / CIP 107171 / LMG 19424 / R1)</name>
    <name type="common">Ralstonia taiwanensis (strain LMG 19424)</name>
    <dbReference type="NCBI Taxonomy" id="977880"/>
    <lineage>
        <taxon>Bacteria</taxon>
        <taxon>Pseudomonadati</taxon>
        <taxon>Pseudomonadota</taxon>
        <taxon>Betaproteobacteria</taxon>
        <taxon>Burkholderiales</taxon>
        <taxon>Burkholderiaceae</taxon>
        <taxon>Cupriavidus</taxon>
    </lineage>
</organism>
<protein>
    <submittedName>
        <fullName evidence="4">Aldehyde deshydrogenase, Phenylacetic acid degradation</fullName>
        <ecNumber evidence="4">1.2.1.3</ecNumber>
    </submittedName>
</protein>
<dbReference type="NCBIfam" id="TIGR02288">
    <property type="entry name" value="PaaN_2"/>
    <property type="match status" value="1"/>
</dbReference>
<dbReference type="AlphaFoldDB" id="B3RBC4"/>
<dbReference type="InterPro" id="IPR011975">
    <property type="entry name" value="PaaN_2"/>
</dbReference>
<dbReference type="BioCyc" id="CTAI977880:RALTA_RS23360-MONOMER"/>
<dbReference type="GO" id="GO:0003842">
    <property type="term" value="F:L-glutamate gamma-semialdehyde dehydrogenase activity"/>
    <property type="evidence" value="ECO:0007669"/>
    <property type="project" value="TreeGrafter"/>
</dbReference>
<feature type="domain" description="Aldehyde dehydrogenase" evidence="3">
    <location>
        <begin position="88"/>
        <end position="499"/>
    </location>
</feature>
<dbReference type="InterPro" id="IPR050485">
    <property type="entry name" value="Proline_metab_enzyme"/>
</dbReference>
<dbReference type="Gene3D" id="3.40.605.10">
    <property type="entry name" value="Aldehyde Dehydrogenase, Chain A, domain 1"/>
    <property type="match status" value="1"/>
</dbReference>
<keyword evidence="1 4" id="KW-0560">Oxidoreductase</keyword>
<keyword evidence="2" id="KW-0520">NAD</keyword>
<dbReference type="InterPro" id="IPR015590">
    <property type="entry name" value="Aldehyde_DH_dom"/>
</dbReference>
<accession>B3RBC4</accession>
<dbReference type="RefSeq" id="WP_012356415.1">
    <property type="nucleotide sequence ID" value="NC_010530.1"/>
</dbReference>
<dbReference type="EMBL" id="CU633750">
    <property type="protein sequence ID" value="CAQ72199.1"/>
    <property type="molecule type" value="Genomic_DNA"/>
</dbReference>
<dbReference type="GO" id="GO:0004029">
    <property type="term" value="F:aldehyde dehydrogenase (NAD+) activity"/>
    <property type="evidence" value="ECO:0007669"/>
    <property type="project" value="UniProtKB-EC"/>
</dbReference>
<evidence type="ECO:0000313" key="4">
    <source>
        <dbReference type="EMBL" id="CAQ72199.1"/>
    </source>
</evidence>
<dbReference type="Proteomes" id="UP000001692">
    <property type="component" value="Chromosome 2"/>
</dbReference>
<reference evidence="4 5" key="1">
    <citation type="journal article" date="2008" name="Genome Res.">
        <title>Genome sequence of the beta-rhizobium Cupriavidus taiwanensis and comparative genomics of rhizobia.</title>
        <authorList>
            <person name="Amadou C."/>
            <person name="Pascal G."/>
            <person name="Mangenot S."/>
            <person name="Glew M."/>
            <person name="Bontemps C."/>
            <person name="Capela D."/>
            <person name="Carrere S."/>
            <person name="Cruveiller S."/>
            <person name="Dossat C."/>
            <person name="Lajus A."/>
            <person name="Marchetti M."/>
            <person name="Poinsot V."/>
            <person name="Rouy Z."/>
            <person name="Servin B."/>
            <person name="Saad M."/>
            <person name="Schenowitz C."/>
            <person name="Barbe V."/>
            <person name="Batut J."/>
            <person name="Medigue C."/>
            <person name="Masson-Boivin C."/>
        </authorList>
    </citation>
    <scope>NUCLEOTIDE SEQUENCE [LARGE SCALE GENOMIC DNA]</scope>
    <source>
        <strain evidence="5">DSM 17343 / BCRC 17206 / CCUG 44338 / CIP 107171 / LMG 19424 / R1</strain>
    </source>
</reference>
<dbReference type="GeneID" id="29764623"/>
<dbReference type="GO" id="GO:0009898">
    <property type="term" value="C:cytoplasmic side of plasma membrane"/>
    <property type="evidence" value="ECO:0007669"/>
    <property type="project" value="TreeGrafter"/>
</dbReference>
<dbReference type="InterPro" id="IPR016161">
    <property type="entry name" value="Ald_DH/histidinol_DH"/>
</dbReference>
<dbReference type="CDD" id="cd07127">
    <property type="entry name" value="ALDH_PAD-PaaZ"/>
    <property type="match status" value="1"/>
</dbReference>
<evidence type="ECO:0000259" key="3">
    <source>
        <dbReference type="Pfam" id="PF00171"/>
    </source>
</evidence>
<evidence type="ECO:0000256" key="2">
    <source>
        <dbReference type="ARBA" id="ARBA00023027"/>
    </source>
</evidence>
<dbReference type="InterPro" id="IPR016162">
    <property type="entry name" value="Ald_DH_N"/>
</dbReference>
<dbReference type="KEGG" id="cti:RALTA_B1604"/>
<evidence type="ECO:0000313" key="5">
    <source>
        <dbReference type="Proteomes" id="UP000001692"/>
    </source>
</evidence>
<dbReference type="HOGENOM" id="CLU_036377_1_0_4"/>
<name>B3RBC4_CUPTR</name>
<dbReference type="Pfam" id="PF00171">
    <property type="entry name" value="Aldedh"/>
    <property type="match status" value="1"/>
</dbReference>
<dbReference type="Gene3D" id="3.40.309.10">
    <property type="entry name" value="Aldehyde Dehydrogenase, Chain A, domain 2"/>
    <property type="match status" value="1"/>
</dbReference>
<dbReference type="PANTHER" id="PTHR42862">
    <property type="entry name" value="DELTA-1-PYRROLINE-5-CARBOXYLATE DEHYDROGENASE 1, ISOFORM A-RELATED"/>
    <property type="match status" value="1"/>
</dbReference>
<dbReference type="PANTHER" id="PTHR42862:SF1">
    <property type="entry name" value="DELTA-1-PYRROLINE-5-CARBOXYLATE DEHYDROGENASE 2, ISOFORM A-RELATED"/>
    <property type="match status" value="1"/>
</dbReference>
<proteinExistence type="predicted"/>
<dbReference type="eggNOG" id="COG1012">
    <property type="taxonomic scope" value="Bacteria"/>
</dbReference>
<dbReference type="SUPFAM" id="SSF53720">
    <property type="entry name" value="ALDH-like"/>
    <property type="match status" value="1"/>
</dbReference>
<dbReference type="EC" id="1.2.1.3" evidence="4"/>
<dbReference type="InterPro" id="IPR016163">
    <property type="entry name" value="Ald_DH_C"/>
</dbReference>
<keyword evidence="5" id="KW-1185">Reference proteome</keyword>
<evidence type="ECO:0000256" key="1">
    <source>
        <dbReference type="ARBA" id="ARBA00023002"/>
    </source>
</evidence>
<dbReference type="GO" id="GO:0010133">
    <property type="term" value="P:L-proline catabolic process to L-glutamate"/>
    <property type="evidence" value="ECO:0007669"/>
    <property type="project" value="TreeGrafter"/>
</dbReference>
<gene>
    <name evidence="4" type="primary">paaN</name>
    <name evidence="4" type="ordered locus">RALTA_B1604</name>
</gene>
<sequence>MSHPFFERHQALLEQATQAIATRGYWSPFAEMPSPKVYGETANADGKAAFEARLNQPFALSQPGTVGQAGKEVSPYGPELGVTYPRPDLDQLFAGVAQGMPAWRKAGPEAWVGVSLEILQRLNRRSFEIAYAVMHTTGQAFMMAFQAGGPHAQDRGLEAVAYAWDELRRIPKQATWEKPQGKNDPLRMEKRYTVVPRGVGLVIGCCTFPTWNGYPGLFASLATGNAVVVKPHPGAILPLAITVEVAREVLDEAGFDPNIVTLVANDPSERMASKLALRPEVRLIDFTGSTANGDWLERNAHQAQVYTEKAGVNQIVIDSTADFKGMVRNIAFSLSLYSGQMCTAPQNIYVPKDGIDTPEGRVSFDQVAAAIGEAVGKLTGDPAKAVELIGAIQNDGVVERIEASRALGEIVADSRVLEHPEFPGARIRTPLVLKVDASNEAKIMQELFGPISFVVATDSTAHSIELAHRGAKTHGALTLSAYTTDAGVTERIRDAAEDAGVALSLNLTGGVFVNQSAAFSDFHATGANPAANASLSDAAFVANRFRVVQSRSPI</sequence>